<accession>A0A6S6SBL0</accession>
<dbReference type="GO" id="GO:1990351">
    <property type="term" value="C:transporter complex"/>
    <property type="evidence" value="ECO:0007669"/>
    <property type="project" value="TreeGrafter"/>
</dbReference>
<dbReference type="GO" id="GO:0015920">
    <property type="term" value="P:lipopolysaccharide transport"/>
    <property type="evidence" value="ECO:0007669"/>
    <property type="project" value="InterPro"/>
</dbReference>
<dbReference type="GO" id="GO:0043165">
    <property type="term" value="P:Gram-negative-bacterium-type cell outer membrane assembly"/>
    <property type="evidence" value="ECO:0007669"/>
    <property type="project" value="InterPro"/>
</dbReference>
<dbReference type="PANTHER" id="PTHR30189:SF1">
    <property type="entry name" value="LPS-ASSEMBLY PROTEIN LPTD"/>
    <property type="match status" value="1"/>
</dbReference>
<dbReference type="InterPro" id="IPR020889">
    <property type="entry name" value="LipoPS_assembly_LptD"/>
</dbReference>
<sequence length="696" mass="80649">MLKPFSISFFSMVLLSVLLSGKDTVEVFSKSIVATHDHLVATGDVVLLYDGALVKAEKATYDKNASKLLFSGGVEMIRRDKTKVFSDELTIDTSTKSVDFKELLLTTEEDLWILANKAVKEGETYTITDSVLSSCNQNDPDWTIEFAEAAYRRDKEYMTLSEAKLSFYDVPIFYFPYIAFPTVNKRTTGLLFPSMKFSSTEGFSYQQPIYYAPQSNFDIELNPQIRTSRGYGAHATARFVDSNHSNGSFTLGYFKNNDSYTNEYDLNKEHYGFEFLYKSTDILPESDYWDKYKSGVYVNSTYLNDLEYLNLQQESASGLVASNLIESRLNAFVYDDNDYFGLYGRYYIDTTTQDNKETIQDLPTLHYHRFLSSIIKDNLFYTFDARVHNYTRVKGSRAHQTEFDLPITYYNSFFNDYLDFKLSENLYLSNVSFSNLNQQSKNYRYYRNFHTMELSSDLLKSYGEDTHTLHPSIVYVKPSFEKENPLTYENLNEEQKDLFVTQTQKESISTGVSQYYYNKDLDMNLFQRLAFVQYPDSNTLKKGNINNELGYTKDSLNIHSNIFYSLDQSELSSVATSLTYNQSNYDIMLTHFYNNGFLLNGDETSFVNGEVYYNFNEHNQGFANGSYDMAQNFSYQWHLGWEHRKKCWGIKFSVGQEQIPNFDTSYRNNVVYFELNLNPIGGISKSVEQEFASQGR</sequence>
<reference evidence="1" key="1">
    <citation type="submission" date="2020-01" db="EMBL/GenBank/DDBJ databases">
        <authorList>
            <person name="Meier V. D."/>
            <person name="Meier V D."/>
        </authorList>
    </citation>
    <scope>NUCLEOTIDE SEQUENCE</scope>
    <source>
        <strain evidence="1">HLG_WM_MAG_06</strain>
    </source>
</reference>
<organism evidence="1">
    <name type="scientific">uncultured Sulfurovum sp</name>
    <dbReference type="NCBI Taxonomy" id="269237"/>
    <lineage>
        <taxon>Bacteria</taxon>
        <taxon>Pseudomonadati</taxon>
        <taxon>Campylobacterota</taxon>
        <taxon>Epsilonproteobacteria</taxon>
        <taxon>Campylobacterales</taxon>
        <taxon>Sulfurovaceae</taxon>
        <taxon>Sulfurovum</taxon>
        <taxon>environmental samples</taxon>
    </lineage>
</organism>
<dbReference type="HAMAP" id="MF_01411">
    <property type="entry name" value="LPS_assembly_LptD"/>
    <property type="match status" value="1"/>
</dbReference>
<name>A0A6S6SBL0_9BACT</name>
<gene>
    <name evidence="1" type="ORF">HELGO_WM3379</name>
</gene>
<dbReference type="AlphaFoldDB" id="A0A6S6SBL0"/>
<dbReference type="EMBL" id="CACVAP010000039">
    <property type="protein sequence ID" value="CAA6802424.1"/>
    <property type="molecule type" value="Genomic_DNA"/>
</dbReference>
<evidence type="ECO:0000313" key="1">
    <source>
        <dbReference type="EMBL" id="CAA6802424.1"/>
    </source>
</evidence>
<dbReference type="InterPro" id="IPR050218">
    <property type="entry name" value="LptD"/>
</dbReference>
<dbReference type="PANTHER" id="PTHR30189">
    <property type="entry name" value="LPS-ASSEMBLY PROTEIN"/>
    <property type="match status" value="1"/>
</dbReference>
<proteinExistence type="inferred from homology"/>
<protein>
    <submittedName>
        <fullName evidence="1">Outer membrane protein Imp, required for envelope biogenesis / Organic solvent tolerance protein</fullName>
    </submittedName>
</protein>
<dbReference type="GO" id="GO:0009279">
    <property type="term" value="C:cell outer membrane"/>
    <property type="evidence" value="ECO:0007669"/>
    <property type="project" value="InterPro"/>
</dbReference>